<keyword evidence="1" id="KW-1133">Transmembrane helix</keyword>
<evidence type="ECO:0000313" key="3">
    <source>
        <dbReference type="Proteomes" id="UP000198382"/>
    </source>
</evidence>
<evidence type="ECO:0000313" key="2">
    <source>
        <dbReference type="EMBL" id="OXA78273.1"/>
    </source>
</evidence>
<sequence>MNFKKEYFRIFLLLNILSLTISLLSEKDIYSDFDLTSGSLLKKLFLLVLNISIFTFSKSKNISKKMNLNISLIMVVTGYFLIYNNYYPFKMNNLTFGLNFLTTLVILFLNQKKELISITKSLTIAYLFLIVISFIVSYQIAKNQNFSISQNLKFEPVFSIRNLILPVIWLLVLMTNKTIVLKLIENNDR</sequence>
<accession>A0ABX4BPQ0</accession>
<gene>
    <name evidence="2" type="ORF">B0A65_14020</name>
</gene>
<dbReference type="Proteomes" id="UP000198382">
    <property type="component" value="Unassembled WGS sequence"/>
</dbReference>
<comment type="caution">
    <text evidence="2">The sequence shown here is derived from an EMBL/GenBank/DDBJ whole genome shotgun (WGS) entry which is preliminary data.</text>
</comment>
<feature type="transmembrane region" description="Helical" evidence="1">
    <location>
        <begin position="68"/>
        <end position="87"/>
    </location>
</feature>
<keyword evidence="1" id="KW-0812">Transmembrane</keyword>
<reference evidence="2 3" key="1">
    <citation type="submission" date="2016-11" db="EMBL/GenBank/DDBJ databases">
        <title>Whole genomes of Flavobacteriaceae.</title>
        <authorList>
            <person name="Stine C."/>
            <person name="Li C."/>
            <person name="Tadesse D."/>
        </authorList>
    </citation>
    <scope>NUCLEOTIDE SEQUENCE [LARGE SCALE GENOMIC DNA]</scope>
    <source>
        <strain evidence="2 3">DSM 15937</strain>
    </source>
</reference>
<dbReference type="EMBL" id="MUGV01000022">
    <property type="protein sequence ID" value="OXA78273.1"/>
    <property type="molecule type" value="Genomic_DNA"/>
</dbReference>
<name>A0ABX4BPQ0_FLAFR</name>
<feature type="transmembrane region" description="Helical" evidence="1">
    <location>
        <begin position="160"/>
        <end position="184"/>
    </location>
</feature>
<feature type="transmembrane region" description="Helical" evidence="1">
    <location>
        <begin position="93"/>
        <end position="110"/>
    </location>
</feature>
<feature type="transmembrane region" description="Helical" evidence="1">
    <location>
        <begin position="7"/>
        <end position="25"/>
    </location>
</feature>
<feature type="transmembrane region" description="Helical" evidence="1">
    <location>
        <begin position="37"/>
        <end position="56"/>
    </location>
</feature>
<feature type="transmembrane region" description="Helical" evidence="1">
    <location>
        <begin position="122"/>
        <end position="140"/>
    </location>
</feature>
<keyword evidence="3" id="KW-1185">Reference proteome</keyword>
<keyword evidence="1" id="KW-0472">Membrane</keyword>
<evidence type="ECO:0000256" key="1">
    <source>
        <dbReference type="SAM" id="Phobius"/>
    </source>
</evidence>
<organism evidence="2 3">
    <name type="scientific">Flavobacterium frigidimaris</name>
    <dbReference type="NCBI Taxonomy" id="262320"/>
    <lineage>
        <taxon>Bacteria</taxon>
        <taxon>Pseudomonadati</taxon>
        <taxon>Bacteroidota</taxon>
        <taxon>Flavobacteriia</taxon>
        <taxon>Flavobacteriales</taxon>
        <taxon>Flavobacteriaceae</taxon>
        <taxon>Flavobacterium</taxon>
    </lineage>
</organism>
<proteinExistence type="predicted"/>
<protein>
    <submittedName>
        <fullName evidence="2">Uncharacterized protein</fullName>
    </submittedName>
</protein>